<dbReference type="NCBIfam" id="TIGR00254">
    <property type="entry name" value="GGDEF"/>
    <property type="match status" value="1"/>
</dbReference>
<dbReference type="Gene3D" id="3.30.450.20">
    <property type="entry name" value="PAS domain"/>
    <property type="match status" value="2"/>
</dbReference>
<dbReference type="Gene3D" id="3.20.20.450">
    <property type="entry name" value="EAL domain"/>
    <property type="match status" value="1"/>
</dbReference>
<dbReference type="InterPro" id="IPR000700">
    <property type="entry name" value="PAS-assoc_C"/>
</dbReference>
<dbReference type="CDD" id="cd00130">
    <property type="entry name" value="PAS"/>
    <property type="match status" value="1"/>
</dbReference>
<protein>
    <recommendedName>
        <fullName evidence="7">PAS domain S-box-containing protein/diguanylate cyclase (GGDEF)-like protein</fullName>
    </recommendedName>
</protein>
<evidence type="ECO:0000313" key="6">
    <source>
        <dbReference type="Proteomes" id="UP000887222"/>
    </source>
</evidence>
<gene>
    <name evidence="5" type="ORF">NCCP691_32980</name>
</gene>
<dbReference type="PROSITE" id="PS50113">
    <property type="entry name" value="PAC"/>
    <property type="match status" value="1"/>
</dbReference>
<evidence type="ECO:0000259" key="3">
    <source>
        <dbReference type="PROSITE" id="PS50883"/>
    </source>
</evidence>
<sequence>MSSGDATSRLSAVPALLAARPVPGRDILVVTAIPDRIALAAWHTRRDRVIAGAALFAALFVITAILARTYLQRLRAARSETERSRLLLDQALGAMTTGFLLLDGEGKVVTWNGRLFALYPWLEPVLAPGLPYRRVLEATAVQVLPAAGEREHDSWVEWALNRCGAAEAEHEQTLPDGRTLRVSRRPTADGGIVFTVWDATAEKQQGVEQRIAATAFDTHGSMLITDAAGIILRVNQGFVNATGHAAAEAVGQTPHFLKSDRHAAGFYETMWKDLRRNGIWQGEVWIRRRHGEAYPAWVTITAVRGDNGAISHYVAVLTDLSERKAAEEEIQMLAYYDPLTRLPNRRLLIDRLQRTLAASARSGQNGALLLIDLDDFKTLNDTLGHDVGDMLLLQVAQRLAACVRDGDTVARLGGDEFVVVLHELGGDARDAAYQTEAFAARMLGALNHPFLLGTHEYRSTPSIGAALFTDHLMTPEGLLKRADIAMYQAKKAGRNSFRFFDPDMQAAVEARAEIERGLAQALALRQFQVYLQPQVDSSGMVVGAEALVRWRHPARGLVPPNEFIPLAEESGQVVAIGAWVLETACACLKRWESDLRKCHLDLAVNVSARQFRHPGFVQQVIATVTASGIDPGRLKLELTETLLHDDIDETAQRMHALRALGVHFSMDDFGTGYSSLSNLKKLPLDQLKVDKSFVADIAADPDDLVLVQTIIAMAYNLGMQVIAEGVETEEQRELLLRRGCSHFQGYLFGKPMPIEEFEDLPELRPLAPLMLDSADEQAAARLPH</sequence>
<keyword evidence="1" id="KW-0472">Membrane</keyword>
<dbReference type="Pfam" id="PF13426">
    <property type="entry name" value="PAS_9"/>
    <property type="match status" value="1"/>
</dbReference>
<evidence type="ECO:0000259" key="4">
    <source>
        <dbReference type="PROSITE" id="PS50887"/>
    </source>
</evidence>
<name>A0ABQ4Q9B3_9BURK</name>
<dbReference type="CDD" id="cd01948">
    <property type="entry name" value="EAL"/>
    <property type="match status" value="1"/>
</dbReference>
<dbReference type="SUPFAM" id="SSF55785">
    <property type="entry name" value="PYP-like sensor domain (PAS domain)"/>
    <property type="match status" value="2"/>
</dbReference>
<feature type="domain" description="EAL" evidence="3">
    <location>
        <begin position="511"/>
        <end position="765"/>
    </location>
</feature>
<dbReference type="InterPro" id="IPR052155">
    <property type="entry name" value="Biofilm_reg_signaling"/>
</dbReference>
<dbReference type="EMBL" id="BPMK01000016">
    <property type="protein sequence ID" value="GIZ53284.1"/>
    <property type="molecule type" value="Genomic_DNA"/>
</dbReference>
<organism evidence="5 6">
    <name type="scientific">Noviherbaspirillum aridicola</name>
    <dbReference type="NCBI Taxonomy" id="2849687"/>
    <lineage>
        <taxon>Bacteria</taxon>
        <taxon>Pseudomonadati</taxon>
        <taxon>Pseudomonadota</taxon>
        <taxon>Betaproteobacteria</taxon>
        <taxon>Burkholderiales</taxon>
        <taxon>Oxalobacteraceae</taxon>
        <taxon>Noviherbaspirillum</taxon>
    </lineage>
</organism>
<proteinExistence type="predicted"/>
<dbReference type="Pfam" id="PF00990">
    <property type="entry name" value="GGDEF"/>
    <property type="match status" value="1"/>
</dbReference>
<dbReference type="PROSITE" id="PS50887">
    <property type="entry name" value="GGDEF"/>
    <property type="match status" value="1"/>
</dbReference>
<dbReference type="SUPFAM" id="SSF141868">
    <property type="entry name" value="EAL domain-like"/>
    <property type="match status" value="1"/>
</dbReference>
<dbReference type="PANTHER" id="PTHR44757:SF2">
    <property type="entry name" value="BIOFILM ARCHITECTURE MAINTENANCE PROTEIN MBAA"/>
    <property type="match status" value="1"/>
</dbReference>
<keyword evidence="1" id="KW-0812">Transmembrane</keyword>
<dbReference type="CDD" id="cd01949">
    <property type="entry name" value="GGDEF"/>
    <property type="match status" value="1"/>
</dbReference>
<evidence type="ECO:0000256" key="1">
    <source>
        <dbReference type="SAM" id="Phobius"/>
    </source>
</evidence>
<dbReference type="Proteomes" id="UP000887222">
    <property type="component" value="Unassembled WGS sequence"/>
</dbReference>
<dbReference type="SMART" id="SM00091">
    <property type="entry name" value="PAS"/>
    <property type="match status" value="2"/>
</dbReference>
<dbReference type="InterPro" id="IPR000160">
    <property type="entry name" value="GGDEF_dom"/>
</dbReference>
<feature type="domain" description="GGDEF" evidence="4">
    <location>
        <begin position="364"/>
        <end position="502"/>
    </location>
</feature>
<dbReference type="Pfam" id="PF00563">
    <property type="entry name" value="EAL"/>
    <property type="match status" value="1"/>
</dbReference>
<dbReference type="RefSeq" id="WP_220809706.1">
    <property type="nucleotide sequence ID" value="NZ_BPMK01000016.1"/>
</dbReference>
<evidence type="ECO:0008006" key="7">
    <source>
        <dbReference type="Google" id="ProtNLM"/>
    </source>
</evidence>
<dbReference type="SUPFAM" id="SSF55073">
    <property type="entry name" value="Nucleotide cyclase"/>
    <property type="match status" value="1"/>
</dbReference>
<dbReference type="InterPro" id="IPR000014">
    <property type="entry name" value="PAS"/>
</dbReference>
<dbReference type="InterPro" id="IPR029787">
    <property type="entry name" value="Nucleotide_cyclase"/>
</dbReference>
<dbReference type="InterPro" id="IPR001610">
    <property type="entry name" value="PAC"/>
</dbReference>
<dbReference type="SMART" id="SM00052">
    <property type="entry name" value="EAL"/>
    <property type="match status" value="1"/>
</dbReference>
<dbReference type="InterPro" id="IPR035919">
    <property type="entry name" value="EAL_sf"/>
</dbReference>
<dbReference type="Pfam" id="PF12860">
    <property type="entry name" value="PAS_7"/>
    <property type="match status" value="1"/>
</dbReference>
<dbReference type="InterPro" id="IPR001633">
    <property type="entry name" value="EAL_dom"/>
</dbReference>
<dbReference type="SMART" id="SM00086">
    <property type="entry name" value="PAC"/>
    <property type="match status" value="1"/>
</dbReference>
<feature type="domain" description="PAC" evidence="2">
    <location>
        <begin position="280"/>
        <end position="332"/>
    </location>
</feature>
<evidence type="ECO:0000313" key="5">
    <source>
        <dbReference type="EMBL" id="GIZ53284.1"/>
    </source>
</evidence>
<comment type="caution">
    <text evidence="5">The sequence shown here is derived from an EMBL/GenBank/DDBJ whole genome shotgun (WGS) entry which is preliminary data.</text>
</comment>
<keyword evidence="1" id="KW-1133">Transmembrane helix</keyword>
<dbReference type="InterPro" id="IPR035965">
    <property type="entry name" value="PAS-like_dom_sf"/>
</dbReference>
<dbReference type="PANTHER" id="PTHR44757">
    <property type="entry name" value="DIGUANYLATE CYCLASE DGCP"/>
    <property type="match status" value="1"/>
</dbReference>
<accession>A0ABQ4Q9B3</accession>
<dbReference type="PROSITE" id="PS50883">
    <property type="entry name" value="EAL"/>
    <property type="match status" value="1"/>
</dbReference>
<evidence type="ECO:0000259" key="2">
    <source>
        <dbReference type="PROSITE" id="PS50113"/>
    </source>
</evidence>
<dbReference type="InterPro" id="IPR043128">
    <property type="entry name" value="Rev_trsase/Diguanyl_cyclase"/>
</dbReference>
<dbReference type="NCBIfam" id="TIGR00229">
    <property type="entry name" value="sensory_box"/>
    <property type="match status" value="1"/>
</dbReference>
<dbReference type="SMART" id="SM00267">
    <property type="entry name" value="GGDEF"/>
    <property type="match status" value="1"/>
</dbReference>
<keyword evidence="6" id="KW-1185">Reference proteome</keyword>
<dbReference type="Gene3D" id="3.30.70.270">
    <property type="match status" value="1"/>
</dbReference>
<reference evidence="5 6" key="1">
    <citation type="journal article" date="2022" name="Int. J. Syst. Evol. Microbiol.">
        <title>Noviherbaspirillum aridicola sp. nov., isolated from an arid soil in Pakistan.</title>
        <authorList>
            <person name="Khan I.U."/>
            <person name="Saqib M."/>
            <person name="Amin A."/>
            <person name="Hussain F."/>
            <person name="Li L."/>
            <person name="Liu Y.H."/>
            <person name="Fang B.Z."/>
            <person name="Ahmed I."/>
            <person name="Li W.J."/>
        </authorList>
    </citation>
    <scope>NUCLEOTIDE SEQUENCE [LARGE SCALE GENOMIC DNA]</scope>
    <source>
        <strain evidence="5 6">NCCP-691</strain>
    </source>
</reference>
<feature type="transmembrane region" description="Helical" evidence="1">
    <location>
        <begin position="49"/>
        <end position="71"/>
    </location>
</feature>